<dbReference type="InterPro" id="IPR055015">
    <property type="entry name" value="GCX_COOH"/>
</dbReference>
<dbReference type="Proteomes" id="UP000050454">
    <property type="component" value="Unassembled WGS sequence"/>
</dbReference>
<evidence type="ECO:0000313" key="2">
    <source>
        <dbReference type="EMBL" id="KPM49779.1"/>
    </source>
</evidence>
<name>A0A0P7BZ46_9BACT</name>
<dbReference type="Gene3D" id="2.60.40.10">
    <property type="entry name" value="Immunoglobulins"/>
    <property type="match status" value="2"/>
</dbReference>
<dbReference type="PANTHER" id="PTHR11319">
    <property type="entry name" value="G PROTEIN-COUPLED RECEPTOR-RELATED"/>
    <property type="match status" value="1"/>
</dbReference>
<dbReference type="InterPro" id="IPR006626">
    <property type="entry name" value="PbH1"/>
</dbReference>
<dbReference type="InterPro" id="IPR044023">
    <property type="entry name" value="Ig_7"/>
</dbReference>
<protein>
    <recommendedName>
        <fullName evidence="1">Ig-like domain-containing protein</fullName>
    </recommendedName>
</protein>
<keyword evidence="3" id="KW-1185">Reference proteome</keyword>
<dbReference type="EMBL" id="LGTQ01000005">
    <property type="protein sequence ID" value="KPM49779.1"/>
    <property type="molecule type" value="Genomic_DNA"/>
</dbReference>
<dbReference type="RefSeq" id="WP_055144197.1">
    <property type="nucleotide sequence ID" value="NZ_JXSZ01000005.1"/>
</dbReference>
<dbReference type="InterPro" id="IPR012334">
    <property type="entry name" value="Pectin_lyas_fold"/>
</dbReference>
<dbReference type="InterPro" id="IPR013783">
    <property type="entry name" value="Ig-like_fold"/>
</dbReference>
<gene>
    <name evidence="2" type="ORF">AFM12_04180</name>
</gene>
<evidence type="ECO:0000313" key="3">
    <source>
        <dbReference type="Proteomes" id="UP000050454"/>
    </source>
</evidence>
<organism evidence="2 3">
    <name type="scientific">Jiulongibacter sediminis</name>
    <dbReference type="NCBI Taxonomy" id="1605367"/>
    <lineage>
        <taxon>Bacteria</taxon>
        <taxon>Pseudomonadati</taxon>
        <taxon>Bacteroidota</taxon>
        <taxon>Cytophagia</taxon>
        <taxon>Cytophagales</taxon>
        <taxon>Leadbetterellaceae</taxon>
        <taxon>Jiulongibacter</taxon>
    </lineage>
</organism>
<dbReference type="STRING" id="1605367.AFM12_04180"/>
<sequence>MKKVPFLLEIKLALLSCFLIISFCSQGKIRYVAENSTGTGTSWADASGDLQAMIDASAPGDSVWVKGGTYKPNAYPTGSSGGSTNRDFAFTMKNQVKVFGSFAGTEFSLGQRTNKVMRLNASILSGDIGTLNDMSDNVYHVIISVSDDANTLLDGFTITKGQNQFNGVSITLENETLSTNDGPAINCTKSALKIKNCSITLNKSTGYGGIYISYGYPLIDQCIFSNNEGGNGAGISLRYNSSGFVLSNSVFYQNEGGNGGAIWSVNSTGGIISNTVFLENIAYTGSVFGSQYGSCSMTNCTFYNNQSTFGGPFYSTGSTATVNNSILWSNNGAITAAVSYSIVEGGLTGTGNSGSDPLFVNTASPLGADGIWGTSDDGLAVQLCSPAVDSANNSLNSQPADIVGFNRIFNSLMDMGAYEIGLSSNAPLTTSDTLELYSSKGTTNSWTGPNAFTSSIQNPSINSLSTTNSGTYTVTITGTSCTSTATIAVSIVDPPASPTLTTPATLITCAPDSITIYGSCNQGHIVWSDNSTLDSITIMNQGEHQVYAVCQSGDFFSISSDTIDVIINETIYANIITGIQNLVVCQPNSVVLKSSCLSGNTIWSDNSVLDSLVFTDAGIYDVYATCSDNGCISDTSSHVTVEIKELPAKPLIISSTSTYACAPDSVVLSTSCSSGTIVWSDLTTKNSVILKNADSYTYSVQCDLNGCINSSDEINFEIKQSPAAPSLGLHSTQDLCTPDSLYFSAGCFGGGNVLWFNNTTDTLVIKTPGVYIPTAVCDDGFCHSDTTSWVNEYSLGETPANPTVELSATLTCAPDSIIIKANCSTGSPLWSDYSQLDSIVVKNSGVYSSYSVVCKSNDCISDTTFVPSFEIKSEPQISISGTSPICENETLYLSAYSALATFYSWSGPASSLDSFLVSENPVAGRYFINVQGTNGCNATDSIDIEVKQNLRIYVNATASGTNNGTSWTDAFTDLQSALDVQCYSEIWVAGGTYYPSKTTDGFSSGNHRAFTFKLRPGKKLYGGFAGTETDLSQRTKAVIRANPSILSGDLGIINDASDNAYSVVVISNDDTNGRLDGFTITNGYGDATGARSVNNRLIYLNNGAGISIDSSATTIAYCTISNNSASNNAGGVYISNHSDITFIDCVIDSNSSATYGGGILALSGSKITVDRSVVSNNTSQFAGGMMSSQGAVILRNSLIYQNTASWYAGGVRIIDGDDNKSLIENNTFVKNISSYGGSAIEIQQTDSVRIINTIFNQNIKSTNANNYPEDVMFDNSGSKLFVENSLLQHELSEGVYPQNGGLSGFQFTNTFFNLPLLFKDIDQIAGSDDILQTTDDGLIPEICSPTINTGTNAITTSLDFNSETRILQSQADIGAYETNHSPLPVSVTISSDYSGPVCYGTELTFTGSAQNVGAGVIYNFLVNGVSVQNGTSSTLIISTLNNNDSVNVYITYGICDAMSNTIKVIANDYPVSTATDNFTVCQGQTFTFTANGGTSYIWSGPNNFSANYNGDSTFTFPNAQPILTGTYYFTISNGFCESYDSLQVTVQNPTVTLSSSANGQICPGTTVSFQATIGDNFYANPYTIFSVNGVEKQSGTNQTYSTSTLNDGDIVSVTVSDACLIYSNTITMDVADFASVSSPVLTSFCGGDTLKLYVSGGESYAWSGPNDFSSTEQNPKIANATEAMSGTYTVTVSIGSCSTQRLSVVAVSAFPYKSKLYVDADASGNNDGTNWTNAFTDFQSALDYGCFDTIWVAGGTYIPSKNLNGNTSVSVSRQRTFHLPSGKVIMGGFAGTETAFSQRDTATIALNPSILSGEQGTQGDASDNSYHVVMVALEGSSAILDGFTIQDGNANGGSSDTLGSVYIKQSYGGGLISAYSGAQIRNITFKNNKAKYGAGFFNQAGGQTISNCLFMNNVADSTGGGLYNLGSNPTISNSKFIQNSAAGFGGGGIANASSSPNIDKCLFQLNSGRQGGGMGNALGSSPIVQNSFFLQNTASYAGGGFGTDGTGGGAAPLPKIVNCVFANNTATQFGGGVANNYAFPIITYSTFYGNAAGFYGGGVFNATSSISTITNSIFRNNIANFGGSDNYNFAGGSASISYSILQNAFSGTAIQVGVNPLFTDVTNPAGTDGIFWTMDDGFSLLIGSPAIDAGITNALTSTDILGSQRAYNGIPDLGPYEFTVEIQSPTAISASQTTVCTYKPFTLSATCETGFSPVWYNVATDGSPLQEGSSYQTSVGATTIYYVACENANLKSTRVFAAEIIVNPNPPAPTADAVQSFCAGATIADLQATGSDLTWTENKIVKQATDLLISSPNYRVTQTVNGCTSLYAFVEVILTSSPIPTISASSLQIGYGGSSMLTAAGCRGTVTWFPGAATGISLVVSPALSTTYTATCTENGCESGVSSGIEIVVSGISPCASQIQLQAGIDDISSGISLKTASAINGQIQANNKVLGTARVSYRAKYIELHPGFEAGSGTVFSVETGGCN</sequence>
<dbReference type="NCBIfam" id="NF045639">
    <property type="entry name" value="GCX_COOH"/>
    <property type="match status" value="1"/>
</dbReference>
<dbReference type="PANTHER" id="PTHR11319:SF35">
    <property type="entry name" value="OUTER MEMBRANE PROTEIN PMPC-RELATED"/>
    <property type="match status" value="1"/>
</dbReference>
<dbReference type="SUPFAM" id="SSF51126">
    <property type="entry name" value="Pectin lyase-like"/>
    <property type="match status" value="3"/>
</dbReference>
<evidence type="ECO:0000259" key="1">
    <source>
        <dbReference type="Pfam" id="PF19081"/>
    </source>
</evidence>
<dbReference type="SMART" id="SM00710">
    <property type="entry name" value="PbH1"/>
    <property type="match status" value="14"/>
</dbReference>
<dbReference type="Pfam" id="PF19081">
    <property type="entry name" value="Ig_7"/>
    <property type="match status" value="1"/>
</dbReference>
<dbReference type="Gene3D" id="2.160.20.10">
    <property type="entry name" value="Single-stranded right-handed beta-helix, Pectin lyase-like"/>
    <property type="match status" value="3"/>
</dbReference>
<feature type="domain" description="Ig-like" evidence="1">
    <location>
        <begin position="2186"/>
        <end position="2264"/>
    </location>
</feature>
<dbReference type="InterPro" id="IPR059226">
    <property type="entry name" value="Choice_anch_Q_dom"/>
</dbReference>
<comment type="caution">
    <text evidence="2">The sequence shown here is derived from an EMBL/GenBank/DDBJ whole genome shotgun (WGS) entry which is preliminary data.</text>
</comment>
<dbReference type="InterPro" id="IPR011050">
    <property type="entry name" value="Pectin_lyase_fold/virulence"/>
</dbReference>
<dbReference type="NCBIfam" id="NF041518">
    <property type="entry name" value="choice_anch_Q"/>
    <property type="match status" value="2"/>
</dbReference>
<proteinExistence type="predicted"/>
<reference evidence="2 3" key="1">
    <citation type="submission" date="2015-07" db="EMBL/GenBank/DDBJ databases">
        <title>The draft genome sequence of Leadbetterella sp. JN14-9.</title>
        <authorList>
            <person name="Liu Y."/>
            <person name="Du J."/>
            <person name="Shao Z."/>
        </authorList>
    </citation>
    <scope>NUCLEOTIDE SEQUENCE [LARGE SCALE GENOMIC DNA]</scope>
    <source>
        <strain evidence="2 3">JN14-9</strain>
    </source>
</reference>
<dbReference type="OrthoDB" id="960258at2"/>
<accession>A0A0P7BZ46</accession>
<dbReference type="PATRIC" id="fig|1605367.3.peg.2183"/>